<dbReference type="Gene3D" id="4.10.450.10">
    <property type="entry name" value="Glucose Oxidase, domain 2"/>
    <property type="match status" value="1"/>
</dbReference>
<comment type="similarity">
    <text evidence="3">Belongs to the GMC oxidoreductase family.</text>
</comment>
<evidence type="ECO:0000256" key="4">
    <source>
        <dbReference type="ARBA" id="ARBA00022512"/>
    </source>
</evidence>
<keyword evidence="4" id="KW-0964">Secreted</keyword>
<evidence type="ECO:0000256" key="11">
    <source>
        <dbReference type="PIRSR" id="PIRSR000137-2"/>
    </source>
</evidence>
<feature type="chain" id="PRO_5001683080" description="glucose oxidase" evidence="13">
    <location>
        <begin position="19"/>
        <end position="697"/>
    </location>
</feature>
<evidence type="ECO:0000313" key="15">
    <source>
        <dbReference type="EMBL" id="KEF53497.1"/>
    </source>
</evidence>
<keyword evidence="6 11" id="KW-0274">FAD</keyword>
<reference evidence="15 16" key="1">
    <citation type="submission" date="2013-03" db="EMBL/GenBank/DDBJ databases">
        <title>The Genome Sequence of Exophiala aquamarina CBS 119918.</title>
        <authorList>
            <consortium name="The Broad Institute Genomics Platform"/>
            <person name="Cuomo C."/>
            <person name="de Hoog S."/>
            <person name="Gorbushina A."/>
            <person name="Walker B."/>
            <person name="Young S.K."/>
            <person name="Zeng Q."/>
            <person name="Gargeya S."/>
            <person name="Fitzgerald M."/>
            <person name="Haas B."/>
            <person name="Abouelleil A."/>
            <person name="Allen A.W."/>
            <person name="Alvarado L."/>
            <person name="Arachchi H.M."/>
            <person name="Berlin A.M."/>
            <person name="Chapman S.B."/>
            <person name="Gainer-Dewar J."/>
            <person name="Goldberg J."/>
            <person name="Griggs A."/>
            <person name="Gujja S."/>
            <person name="Hansen M."/>
            <person name="Howarth C."/>
            <person name="Imamovic A."/>
            <person name="Ireland A."/>
            <person name="Larimer J."/>
            <person name="McCowan C."/>
            <person name="Murphy C."/>
            <person name="Pearson M."/>
            <person name="Poon T.W."/>
            <person name="Priest M."/>
            <person name="Roberts A."/>
            <person name="Saif S."/>
            <person name="Shea T."/>
            <person name="Sisk P."/>
            <person name="Sykes S."/>
            <person name="Wortman J."/>
            <person name="Nusbaum C."/>
            <person name="Birren B."/>
        </authorList>
    </citation>
    <scope>NUCLEOTIDE SEQUENCE [LARGE SCALE GENOMIC DNA]</scope>
    <source>
        <strain evidence="15 16">CBS 119918</strain>
    </source>
</reference>
<sequence length="697" mass="74409">MRRDIFTALAFGAAVALAAPVTDESVMPHVLRTRNIVEQIDDSYDFVVVGGGLAGLVLGARLSEDKNHTVLVLEAGSNGDEYRQRIDTPAYSYFESLWPTPLNWNFNTTPQAHANNSELPWPRGKVLGGSSAINGLYMNRPGEIEVNAWQDMLGDMAGADNWSWDSFYAAMKKSETFSPPGDVVAQEAGITWNAASHGTKGPIHMSYPGYTFPLVKQWLEATDSQGVANSDDTYGGENWGAYVATSAINPTNWTRSYSRSGYLDPLPPRPNYDVLANAYVTRLLFNSSSPKGNLSANAVEYTRDNGASKMIVKVNKEVILAGGTIGSPAVLLHSGIGPKDVLSSAGVMLVQELPGVGQHLQDHLSATIQFSTDQATAGSLYASNGSETYDPAFLSYINSAVAYVNASVLFGDGADGLHSGIKGQVDSFTSLMTTDAGVVAGNKAIYTTTADKIFTSPLGLVELLIGNNNNGTVNIGAALQHPYSFGRIYINSSNPVDYPVIDPNYLVHPADVQTLREGLKLVRRIGTSGPLKVSLEEEIWPGKDVQTDDEWDEWLRGSVFTEFHPSSTCAMLPLKQGGVVDANLRVYGLANVRVADASVPPISFSAHLMASTYGLAEQASTIIRAYHNRPVSKSSNSTSSNNTSTTNSNESGQQSSANSNGNASGDAKEPNGGAGLTVHPWPVLFAMATCIASVVLF</sequence>
<feature type="active site" description="Proton acceptor" evidence="10">
    <location>
        <position position="607"/>
    </location>
</feature>
<dbReference type="Pfam" id="PF05199">
    <property type="entry name" value="GMC_oxred_C"/>
    <property type="match status" value="1"/>
</dbReference>
<dbReference type="EMBL" id="AMGV01000013">
    <property type="protein sequence ID" value="KEF53497.1"/>
    <property type="molecule type" value="Genomic_DNA"/>
</dbReference>
<dbReference type="SUPFAM" id="SSF54373">
    <property type="entry name" value="FAD-linked reductases, C-terminal domain"/>
    <property type="match status" value="1"/>
</dbReference>
<keyword evidence="5" id="KW-0285">Flavoprotein</keyword>
<keyword evidence="16" id="KW-1185">Reference proteome</keyword>
<dbReference type="SUPFAM" id="SSF51905">
    <property type="entry name" value="FAD/NAD(P)-binding domain"/>
    <property type="match status" value="1"/>
</dbReference>
<dbReference type="InterPro" id="IPR036188">
    <property type="entry name" value="FAD/NAD-bd_sf"/>
</dbReference>
<evidence type="ECO:0000256" key="3">
    <source>
        <dbReference type="ARBA" id="ARBA00010790"/>
    </source>
</evidence>
<evidence type="ECO:0000259" key="14">
    <source>
        <dbReference type="PROSITE" id="PS00624"/>
    </source>
</evidence>
<feature type="active site" description="Proton donor" evidence="10">
    <location>
        <position position="564"/>
    </location>
</feature>
<evidence type="ECO:0000256" key="7">
    <source>
        <dbReference type="ARBA" id="ARBA00023002"/>
    </source>
</evidence>
<dbReference type="GO" id="GO:0046562">
    <property type="term" value="F:beta-D-glucose oxidase activity"/>
    <property type="evidence" value="ECO:0007669"/>
    <property type="project" value="UniProtKB-EC"/>
</dbReference>
<name>A0A072P1E1_9EURO</name>
<dbReference type="HOGENOM" id="CLU_002865_6_0_1"/>
<evidence type="ECO:0000256" key="8">
    <source>
        <dbReference type="ARBA" id="ARBA00049435"/>
    </source>
</evidence>
<comment type="cofactor">
    <cofactor evidence="1 11">
        <name>FAD</name>
        <dbReference type="ChEBI" id="CHEBI:57692"/>
    </cofactor>
</comment>
<proteinExistence type="inferred from homology"/>
<dbReference type="PANTHER" id="PTHR11552:SF218">
    <property type="entry name" value="GLUCOSE-METHANOL-CHOLINE OXIDOREDUCTASE N-TERMINAL DOMAIN-CONTAINING PROTEIN"/>
    <property type="match status" value="1"/>
</dbReference>
<dbReference type="PROSITE" id="PS00624">
    <property type="entry name" value="GMC_OXRED_2"/>
    <property type="match status" value="1"/>
</dbReference>
<dbReference type="EC" id="1.1.3.4" evidence="9"/>
<dbReference type="Pfam" id="PF00732">
    <property type="entry name" value="GMC_oxred_N"/>
    <property type="match status" value="1"/>
</dbReference>
<evidence type="ECO:0000256" key="2">
    <source>
        <dbReference type="ARBA" id="ARBA00004191"/>
    </source>
</evidence>
<evidence type="ECO:0000256" key="9">
    <source>
        <dbReference type="ARBA" id="ARBA00049722"/>
    </source>
</evidence>
<dbReference type="InterPro" id="IPR007867">
    <property type="entry name" value="GMC_OxRtase_C"/>
</dbReference>
<dbReference type="InterPro" id="IPR012132">
    <property type="entry name" value="GMC_OxRdtase"/>
</dbReference>
<dbReference type="InterPro" id="IPR027424">
    <property type="entry name" value="Glucose_Oxidase_domain_2"/>
</dbReference>
<feature type="compositionally biased region" description="Low complexity" evidence="12">
    <location>
        <begin position="632"/>
        <end position="665"/>
    </location>
</feature>
<dbReference type="GeneID" id="25285376"/>
<dbReference type="AlphaFoldDB" id="A0A072P1E1"/>
<accession>A0A072P1E1</accession>
<dbReference type="RefSeq" id="XP_013256087.1">
    <property type="nucleotide sequence ID" value="XM_013400633.1"/>
</dbReference>
<dbReference type="OrthoDB" id="269227at2759"/>
<evidence type="ECO:0000256" key="12">
    <source>
        <dbReference type="SAM" id="MobiDB-lite"/>
    </source>
</evidence>
<keyword evidence="4" id="KW-0134">Cell wall</keyword>
<dbReference type="GO" id="GO:0050660">
    <property type="term" value="F:flavin adenine dinucleotide binding"/>
    <property type="evidence" value="ECO:0007669"/>
    <property type="project" value="InterPro"/>
</dbReference>
<evidence type="ECO:0000256" key="5">
    <source>
        <dbReference type="ARBA" id="ARBA00022630"/>
    </source>
</evidence>
<organism evidence="15 16">
    <name type="scientific">Exophiala aquamarina CBS 119918</name>
    <dbReference type="NCBI Taxonomy" id="1182545"/>
    <lineage>
        <taxon>Eukaryota</taxon>
        <taxon>Fungi</taxon>
        <taxon>Dikarya</taxon>
        <taxon>Ascomycota</taxon>
        <taxon>Pezizomycotina</taxon>
        <taxon>Eurotiomycetes</taxon>
        <taxon>Chaetothyriomycetidae</taxon>
        <taxon>Chaetothyriales</taxon>
        <taxon>Herpotrichiellaceae</taxon>
        <taxon>Exophiala</taxon>
    </lineage>
</organism>
<dbReference type="PIRSF" id="PIRSF000137">
    <property type="entry name" value="Alcohol_oxidase"/>
    <property type="match status" value="1"/>
</dbReference>
<dbReference type="Proteomes" id="UP000027920">
    <property type="component" value="Unassembled WGS sequence"/>
</dbReference>
<comment type="catalytic activity">
    <reaction evidence="8">
        <text>beta-D-glucose + O2 = D-glucono-1,5-lactone + H2O2</text>
        <dbReference type="Rhea" id="RHEA:11428"/>
        <dbReference type="ChEBI" id="CHEBI:15379"/>
        <dbReference type="ChEBI" id="CHEBI:15903"/>
        <dbReference type="ChEBI" id="CHEBI:16217"/>
        <dbReference type="ChEBI" id="CHEBI:16240"/>
        <dbReference type="EC" id="1.1.3.4"/>
    </reaction>
    <physiologicalReaction direction="left-to-right" evidence="8">
        <dbReference type="Rhea" id="RHEA:11429"/>
    </physiologicalReaction>
</comment>
<protein>
    <recommendedName>
        <fullName evidence="9">glucose oxidase</fullName>
        <ecNumber evidence="9">1.1.3.4</ecNumber>
    </recommendedName>
</protein>
<dbReference type="STRING" id="1182545.A0A072P1E1"/>
<evidence type="ECO:0000256" key="6">
    <source>
        <dbReference type="ARBA" id="ARBA00022827"/>
    </source>
</evidence>
<feature type="region of interest" description="Disordered" evidence="12">
    <location>
        <begin position="630"/>
        <end position="673"/>
    </location>
</feature>
<evidence type="ECO:0000256" key="1">
    <source>
        <dbReference type="ARBA" id="ARBA00001974"/>
    </source>
</evidence>
<feature type="domain" description="Glucose-methanol-choline oxidoreductase N-terminal" evidence="14">
    <location>
        <begin position="323"/>
        <end position="337"/>
    </location>
</feature>
<dbReference type="VEuPathDB" id="FungiDB:A1O9_10472"/>
<comment type="subcellular location">
    <subcellularLocation>
        <location evidence="2">Secreted</location>
        <location evidence="2">Cell wall</location>
    </subcellularLocation>
</comment>
<dbReference type="Gene3D" id="3.50.50.60">
    <property type="entry name" value="FAD/NAD(P)-binding domain"/>
    <property type="match status" value="1"/>
</dbReference>
<evidence type="ECO:0000256" key="13">
    <source>
        <dbReference type="SAM" id="SignalP"/>
    </source>
</evidence>
<dbReference type="PANTHER" id="PTHR11552">
    <property type="entry name" value="GLUCOSE-METHANOL-CHOLINE GMC OXIDOREDUCTASE"/>
    <property type="match status" value="1"/>
</dbReference>
<comment type="caution">
    <text evidence="15">The sequence shown here is derived from an EMBL/GenBank/DDBJ whole genome shotgun (WGS) entry which is preliminary data.</text>
</comment>
<dbReference type="InterPro" id="IPR000172">
    <property type="entry name" value="GMC_OxRdtase_N"/>
</dbReference>
<feature type="binding site" evidence="11">
    <location>
        <position position="126"/>
    </location>
    <ligand>
        <name>FAD</name>
        <dbReference type="ChEBI" id="CHEBI:57692"/>
    </ligand>
</feature>
<gene>
    <name evidence="15" type="ORF">A1O9_10472</name>
</gene>
<evidence type="ECO:0000313" key="16">
    <source>
        <dbReference type="Proteomes" id="UP000027920"/>
    </source>
</evidence>
<keyword evidence="13" id="KW-0732">Signal</keyword>
<dbReference type="Gene3D" id="3.30.560.10">
    <property type="entry name" value="Glucose Oxidase, domain 3"/>
    <property type="match status" value="1"/>
</dbReference>
<feature type="binding site" evidence="11">
    <location>
        <position position="280"/>
    </location>
    <ligand>
        <name>FAD</name>
        <dbReference type="ChEBI" id="CHEBI:57692"/>
    </ligand>
</feature>
<feature type="signal peptide" evidence="13">
    <location>
        <begin position="1"/>
        <end position="18"/>
    </location>
</feature>
<evidence type="ECO:0000256" key="10">
    <source>
        <dbReference type="PIRSR" id="PIRSR000137-1"/>
    </source>
</evidence>
<keyword evidence="7" id="KW-0560">Oxidoreductase</keyword>